<organism evidence="4">
    <name type="scientific">uncultured bacterium pAX1</name>
    <dbReference type="NCBI Taxonomy" id="1781156"/>
    <lineage>
        <taxon>Bacteria</taxon>
        <taxon>environmental samples</taxon>
    </lineage>
</organism>
<dbReference type="PANTHER" id="PTHR43420:SF12">
    <property type="entry name" value="N-ACETYLTRANSFERASE DOMAIN-CONTAINING PROTEIN"/>
    <property type="match status" value="1"/>
</dbReference>
<dbReference type="PANTHER" id="PTHR43420">
    <property type="entry name" value="ACETYLTRANSFERASE"/>
    <property type="match status" value="1"/>
</dbReference>
<dbReference type="InterPro" id="IPR050680">
    <property type="entry name" value="YpeA/RimI_acetyltransf"/>
</dbReference>
<dbReference type="Pfam" id="PF00583">
    <property type="entry name" value="Acetyltransf_1"/>
    <property type="match status" value="1"/>
</dbReference>
<dbReference type="GO" id="GO:0016747">
    <property type="term" value="F:acyltransferase activity, transferring groups other than amino-acyl groups"/>
    <property type="evidence" value="ECO:0007669"/>
    <property type="project" value="InterPro"/>
</dbReference>
<proteinExistence type="predicted"/>
<dbReference type="PROSITE" id="PS51186">
    <property type="entry name" value="GNAT"/>
    <property type="match status" value="1"/>
</dbReference>
<dbReference type="Gene3D" id="3.40.630.30">
    <property type="match status" value="2"/>
</dbReference>
<dbReference type="CDD" id="cd04301">
    <property type="entry name" value="NAT_SF"/>
    <property type="match status" value="1"/>
</dbReference>
<name>A0A1C9U4H8_9BACT</name>
<sequence>MGKSHLKIIPCRTEHFEAMVAFVVRLNSDDAHHIGFFGEGEADVRSSLAECVIPPVEGFQLAYDGDRLVGVSGVDADPEISRAWLYGPLVEHEDWHSVADELYAASLKVIPDGIREQDLFCDVRNSNLAAFAERHGFSVRSENAVVSLKRSDYKKPASKDIQFSVIDYSGEFFEQFERCHGLLFPTTYFTARQIVEKLDATRRLFLGLENGEMKGYHFCKVESEACSGYIDFIGVDESLRGRGLGAILLAAGIDWMLSFPEVGKISLTVNADNIPALKLYKNFGFVTERVMRGYRYRAVESNLARN</sequence>
<protein>
    <submittedName>
        <fullName evidence="4">GCN5 family acetyltransferase</fullName>
    </submittedName>
</protein>
<evidence type="ECO:0000256" key="2">
    <source>
        <dbReference type="ARBA" id="ARBA00023315"/>
    </source>
</evidence>
<feature type="domain" description="N-acetyltransferase" evidence="3">
    <location>
        <begin position="166"/>
        <end position="306"/>
    </location>
</feature>
<dbReference type="InterPro" id="IPR016181">
    <property type="entry name" value="Acyl_CoA_acyltransferase"/>
</dbReference>
<evidence type="ECO:0000256" key="1">
    <source>
        <dbReference type="ARBA" id="ARBA00022679"/>
    </source>
</evidence>
<evidence type="ECO:0000259" key="3">
    <source>
        <dbReference type="PROSITE" id="PS51186"/>
    </source>
</evidence>
<dbReference type="InterPro" id="IPR000182">
    <property type="entry name" value="GNAT_dom"/>
</dbReference>
<reference evidence="4" key="1">
    <citation type="journal article" date="2016" name="Sci. Rep.">
        <title>Triclosan Resistome from Metagenome Reveals Diverse Enoyl Acyl Carrier Protein Reductases and Selective Enrichment of Triclosan Resistance Genes.</title>
        <authorList>
            <person name="Khan R."/>
            <person name="Kong H.G."/>
            <person name="Jung Y.H."/>
            <person name="Choi J."/>
            <person name="Baek K.Y."/>
            <person name="Hwang E.C."/>
            <person name="Lee S.W."/>
        </authorList>
    </citation>
    <scope>NUCLEOTIDE SEQUENCE</scope>
</reference>
<keyword evidence="1 4" id="KW-0808">Transferase</keyword>
<evidence type="ECO:0000313" key="4">
    <source>
        <dbReference type="EMBL" id="AOR51034.1"/>
    </source>
</evidence>
<keyword evidence="2" id="KW-0012">Acyltransferase</keyword>
<dbReference type="SUPFAM" id="SSF55729">
    <property type="entry name" value="Acyl-CoA N-acyltransferases (Nat)"/>
    <property type="match status" value="2"/>
</dbReference>
<accession>A0A1C9U4H8</accession>
<dbReference type="AlphaFoldDB" id="A0A1C9U4H8"/>
<dbReference type="EMBL" id="KT982357">
    <property type="protein sequence ID" value="AOR51034.1"/>
    <property type="molecule type" value="Genomic_DNA"/>
</dbReference>